<feature type="domain" description="Peptide chain release factor" evidence="7">
    <location>
        <begin position="42"/>
        <end position="155"/>
    </location>
</feature>
<dbReference type="GO" id="GO:0016149">
    <property type="term" value="F:translation release factor activity, codon specific"/>
    <property type="evidence" value="ECO:0007669"/>
    <property type="project" value="UniProtKB-UniRule"/>
</dbReference>
<dbReference type="SMART" id="SM00937">
    <property type="entry name" value="PCRF"/>
    <property type="match status" value="1"/>
</dbReference>
<comment type="subcellular location">
    <subcellularLocation>
        <location evidence="4">Cytoplasm</location>
    </subcellularLocation>
</comment>
<feature type="modified residue" description="N5-methylglutamine" evidence="4">
    <location>
        <position position="212"/>
    </location>
</feature>
<dbReference type="Gene3D" id="3.30.160.20">
    <property type="match status" value="1"/>
</dbReference>
<proteinExistence type="inferred from homology"/>
<protein>
    <recommendedName>
        <fullName evidence="4 5">Peptide chain release factor 2</fullName>
        <shortName evidence="4">RF-2</shortName>
    </recommendedName>
</protein>
<dbReference type="InterPro" id="IPR000352">
    <property type="entry name" value="Pep_chain_release_fac_I"/>
</dbReference>
<evidence type="ECO:0000256" key="1">
    <source>
        <dbReference type="ARBA" id="ARBA00010835"/>
    </source>
</evidence>
<keyword evidence="3 4" id="KW-0648">Protein biosynthesis</keyword>
<dbReference type="Gene3D" id="1.20.58.410">
    <property type="entry name" value="Release factor"/>
    <property type="match status" value="1"/>
</dbReference>
<dbReference type="Pfam" id="PF03462">
    <property type="entry name" value="PCRF"/>
    <property type="match status" value="1"/>
</dbReference>
<dbReference type="InterPro" id="IPR004374">
    <property type="entry name" value="PrfB"/>
</dbReference>
<evidence type="ECO:0000256" key="6">
    <source>
        <dbReference type="SAM" id="Coils"/>
    </source>
</evidence>
<evidence type="ECO:0000313" key="8">
    <source>
        <dbReference type="EMBL" id="OGE84070.1"/>
    </source>
</evidence>
<evidence type="ECO:0000256" key="5">
    <source>
        <dbReference type="NCBIfam" id="TIGR00020"/>
    </source>
</evidence>
<evidence type="ECO:0000313" key="9">
    <source>
        <dbReference type="Proteomes" id="UP000176339"/>
    </source>
</evidence>
<gene>
    <name evidence="4" type="primary">prfB</name>
    <name evidence="8" type="ORF">A2846_03125</name>
</gene>
<evidence type="ECO:0000256" key="2">
    <source>
        <dbReference type="ARBA" id="ARBA00022481"/>
    </source>
</evidence>
<dbReference type="SUPFAM" id="SSF75620">
    <property type="entry name" value="Release factor"/>
    <property type="match status" value="1"/>
</dbReference>
<name>A0A1F5P365_9BACT</name>
<comment type="function">
    <text evidence="4">Peptide chain release factor 2 directs the termination of translation in response to the peptide chain termination codons UGA and UAA.</text>
</comment>
<dbReference type="PANTHER" id="PTHR43116">
    <property type="entry name" value="PEPTIDE CHAIN RELEASE FACTOR 2"/>
    <property type="match status" value="1"/>
</dbReference>
<sequence>MSQPDFWADNRKAQEVSKKLASLKNLVEFWEKLERDVVELQELAKITPTSPPPHEGEELDEIYEDLKKRYEETRISTFLSEKYDDHDAIVSIHAGAGGLDAQDWAEILQRMYLRFCERKRFKTQILDSSRNPEGGIKSATFETTGPFAYGYLKSEAGVHRLIRLSPFNPAHTRETSFALVEVLPVLEREEEVKLDPKELKIEAKTASGHGGQSVNTTYSAIRITHIPTGLTVSIQNERSQTQNKEQALKILTAKLKKLEEEKHIERKLELRGEFKSPEWSNQIRSYTMHPYKLVKDHRTNFETSNIDDVLDGKLDDFIEKYLESEK</sequence>
<keyword evidence="6" id="KW-0175">Coiled coil</keyword>
<dbReference type="GO" id="GO:0005737">
    <property type="term" value="C:cytoplasm"/>
    <property type="evidence" value="ECO:0007669"/>
    <property type="project" value="UniProtKB-SubCell"/>
</dbReference>
<dbReference type="EMBL" id="MFEN01000028">
    <property type="protein sequence ID" value="OGE84070.1"/>
    <property type="molecule type" value="Genomic_DNA"/>
</dbReference>
<keyword evidence="4" id="KW-0963">Cytoplasm</keyword>
<dbReference type="HAMAP" id="MF_00094">
    <property type="entry name" value="Rel_fac_2"/>
    <property type="match status" value="1"/>
</dbReference>
<reference evidence="8 9" key="1">
    <citation type="journal article" date="2016" name="Nat. Commun.">
        <title>Thousands of microbial genomes shed light on interconnected biogeochemical processes in an aquifer system.</title>
        <authorList>
            <person name="Anantharaman K."/>
            <person name="Brown C.T."/>
            <person name="Hug L.A."/>
            <person name="Sharon I."/>
            <person name="Castelle C.J."/>
            <person name="Probst A.J."/>
            <person name="Thomas B.C."/>
            <person name="Singh A."/>
            <person name="Wilkins M.J."/>
            <person name="Karaoz U."/>
            <person name="Brodie E.L."/>
            <person name="Williams K.H."/>
            <person name="Hubbard S.S."/>
            <person name="Banfield J.F."/>
        </authorList>
    </citation>
    <scope>NUCLEOTIDE SEQUENCE [LARGE SCALE GENOMIC DNA]</scope>
</reference>
<dbReference type="InterPro" id="IPR005139">
    <property type="entry name" value="PCRF"/>
</dbReference>
<evidence type="ECO:0000259" key="7">
    <source>
        <dbReference type="SMART" id="SM00937"/>
    </source>
</evidence>
<comment type="PTM">
    <text evidence="4">Methylated by PrmC. Methylation increases the termination efficiency of RF2.</text>
</comment>
<comment type="similarity">
    <text evidence="1 4">Belongs to the prokaryotic/mitochondrial release factor family.</text>
</comment>
<accession>A0A1F5P365</accession>
<dbReference type="Proteomes" id="UP000176339">
    <property type="component" value="Unassembled WGS sequence"/>
</dbReference>
<dbReference type="Pfam" id="PF00472">
    <property type="entry name" value="RF-1"/>
    <property type="match status" value="1"/>
</dbReference>
<evidence type="ECO:0000256" key="4">
    <source>
        <dbReference type="HAMAP-Rule" id="MF_00094"/>
    </source>
</evidence>
<dbReference type="AlphaFoldDB" id="A0A1F5P365"/>
<evidence type="ECO:0000256" key="3">
    <source>
        <dbReference type="ARBA" id="ARBA00022917"/>
    </source>
</evidence>
<dbReference type="FunFam" id="3.30.160.20:FF:000004">
    <property type="entry name" value="Peptide chain release factor 1"/>
    <property type="match status" value="1"/>
</dbReference>
<dbReference type="NCBIfam" id="TIGR00020">
    <property type="entry name" value="prfB"/>
    <property type="match status" value="1"/>
</dbReference>
<feature type="coiled-coil region" evidence="6">
    <location>
        <begin position="234"/>
        <end position="268"/>
    </location>
</feature>
<dbReference type="InterPro" id="IPR045853">
    <property type="entry name" value="Pep_chain_release_fac_I_sf"/>
</dbReference>
<comment type="caution">
    <text evidence="8">The sequence shown here is derived from an EMBL/GenBank/DDBJ whole genome shotgun (WGS) entry which is preliminary data.</text>
</comment>
<organism evidence="8 9">
    <name type="scientific">Candidatus Doudnabacteria bacterium RIFCSPHIGHO2_01_FULL_49_9</name>
    <dbReference type="NCBI Taxonomy" id="1817827"/>
    <lineage>
        <taxon>Bacteria</taxon>
        <taxon>Candidatus Doudnaibacteriota</taxon>
    </lineage>
</organism>
<dbReference type="PANTHER" id="PTHR43116:SF3">
    <property type="entry name" value="CLASS I PEPTIDE CHAIN RELEASE FACTOR"/>
    <property type="match status" value="1"/>
</dbReference>
<dbReference type="Gene3D" id="3.30.70.1660">
    <property type="match status" value="1"/>
</dbReference>
<keyword evidence="2 4" id="KW-0488">Methylation</keyword>